<dbReference type="Gene3D" id="3.40.50.300">
    <property type="entry name" value="P-loop containing nucleotide triphosphate hydrolases"/>
    <property type="match status" value="1"/>
</dbReference>
<dbReference type="InterPro" id="IPR049730">
    <property type="entry name" value="SNF2/RAD54-like_C"/>
</dbReference>
<evidence type="ECO:0000259" key="3">
    <source>
        <dbReference type="PROSITE" id="PS51194"/>
    </source>
</evidence>
<keyword evidence="4" id="KW-0547">Nucleotide-binding</keyword>
<dbReference type="PANTHER" id="PTHR10799">
    <property type="entry name" value="SNF2/RAD54 HELICASE FAMILY"/>
    <property type="match status" value="1"/>
</dbReference>
<keyword evidence="1" id="KW-0378">Hydrolase</keyword>
<protein>
    <submittedName>
        <fullName evidence="4">SWF/SNF helicase family protein</fullName>
    </submittedName>
</protein>
<gene>
    <name evidence="4" type="ORF">EM20IM_06130</name>
</gene>
<evidence type="ECO:0000256" key="2">
    <source>
        <dbReference type="SAM" id="MobiDB-lite"/>
    </source>
</evidence>
<keyword evidence="4" id="KW-0347">Helicase</keyword>
<feature type="region of interest" description="Disordered" evidence="2">
    <location>
        <begin position="256"/>
        <end position="283"/>
    </location>
</feature>
<reference evidence="4 5" key="1">
    <citation type="submission" date="2020-12" db="EMBL/GenBank/DDBJ databases">
        <authorList>
            <person name="Awala S.I."/>
            <person name="Gwak J.-H."/>
            <person name="Kim S.-J."/>
            <person name="Rhee S.-K."/>
        </authorList>
    </citation>
    <scope>NUCLEOTIDE SEQUENCE [LARGE SCALE GENOMIC DNA]</scope>
    <source>
        <strain evidence="4 5">IT5</strain>
    </source>
</reference>
<dbReference type="PROSITE" id="PS51194">
    <property type="entry name" value="HELICASE_CTER"/>
    <property type="match status" value="1"/>
</dbReference>
<dbReference type="InterPro" id="IPR027417">
    <property type="entry name" value="P-loop_NTPase"/>
</dbReference>
<dbReference type="Pfam" id="PF00271">
    <property type="entry name" value="Helicase_C"/>
    <property type="match status" value="1"/>
</dbReference>
<keyword evidence="4" id="KW-0067">ATP-binding</keyword>
<dbReference type="RefSeq" id="WP_206844281.1">
    <property type="nucleotide sequence ID" value="NZ_CP065956.1"/>
</dbReference>
<evidence type="ECO:0000313" key="5">
    <source>
        <dbReference type="Proteomes" id="UP000663088"/>
    </source>
</evidence>
<dbReference type="SUPFAM" id="SSF52540">
    <property type="entry name" value="P-loop containing nucleoside triphosphate hydrolases"/>
    <property type="match status" value="1"/>
</dbReference>
<dbReference type="CDD" id="cd18793">
    <property type="entry name" value="SF2_C_SNF"/>
    <property type="match status" value="1"/>
</dbReference>
<dbReference type="InterPro" id="IPR001650">
    <property type="entry name" value="Helicase_C-like"/>
</dbReference>
<dbReference type="Proteomes" id="UP000663088">
    <property type="component" value="Chromosome"/>
</dbReference>
<feature type="compositionally biased region" description="Polar residues" evidence="2">
    <location>
        <begin position="274"/>
        <end position="283"/>
    </location>
</feature>
<keyword evidence="5" id="KW-1185">Reference proteome</keyword>
<sequence length="283" mass="32980">MIPSEEELIRREIANLKMLAQKGRALEERGLGSKLDKLRELLHDQHIFGDSKAKLLIFTVFKEILDFLVDQFRSWGLRVTEIHSGMKVSDRYTPVTRLYAEREICEEAQAMETAEAAGEGINLKFCWLMVNYDIPWNPMRLEQHIRRIHRYGQTRDCLIFNFVAANIREGKVLQRLLERLKEIRKELGSDQVFDMVGEVILAQYLKRLFRGLCADRLTQQAVLERVVSDLDLERFDRICRSTLECFAKWELNLSPSWSGRPKPKSDALCPKWLKSSSSKPRPA</sequence>
<proteinExistence type="predicted"/>
<name>A0ABX7PSY6_9BACT</name>
<evidence type="ECO:0000313" key="4">
    <source>
        <dbReference type="EMBL" id="QSR86089.1"/>
    </source>
</evidence>
<accession>A0ABX7PSY6</accession>
<feature type="domain" description="Helicase C-terminal" evidence="3">
    <location>
        <begin position="34"/>
        <end position="200"/>
    </location>
</feature>
<dbReference type="GO" id="GO:0004386">
    <property type="term" value="F:helicase activity"/>
    <property type="evidence" value="ECO:0007669"/>
    <property type="project" value="UniProtKB-KW"/>
</dbReference>
<dbReference type="EMBL" id="CP065956">
    <property type="protein sequence ID" value="QSR86089.1"/>
    <property type="molecule type" value="Genomic_DNA"/>
</dbReference>
<evidence type="ECO:0000256" key="1">
    <source>
        <dbReference type="ARBA" id="ARBA00022801"/>
    </source>
</evidence>
<dbReference type="SMART" id="SM00490">
    <property type="entry name" value="HELICc"/>
    <property type="match status" value="1"/>
</dbReference>
<organism evidence="4 5">
    <name type="scientific">Candidatus Methylacidiphilum infernorum</name>
    <dbReference type="NCBI Taxonomy" id="511746"/>
    <lineage>
        <taxon>Bacteria</taxon>
        <taxon>Pseudomonadati</taxon>
        <taxon>Verrucomicrobiota</taxon>
        <taxon>Methylacidiphilae</taxon>
        <taxon>Methylacidiphilales</taxon>
        <taxon>Methylacidiphilaceae</taxon>
        <taxon>Methylacidiphilum (ex Ratnadevi et al. 2023)</taxon>
    </lineage>
</organism>